<proteinExistence type="predicted"/>
<accession>A0A811RPA7</accession>
<reference evidence="1" key="1">
    <citation type="submission" date="2020-10" db="EMBL/GenBank/DDBJ databases">
        <authorList>
            <person name="Han B."/>
            <person name="Lu T."/>
            <person name="Zhao Q."/>
            <person name="Huang X."/>
            <person name="Zhao Y."/>
        </authorList>
    </citation>
    <scope>NUCLEOTIDE SEQUENCE</scope>
</reference>
<dbReference type="Proteomes" id="UP000604825">
    <property type="component" value="Unassembled WGS sequence"/>
</dbReference>
<dbReference type="AlphaFoldDB" id="A0A811RPA7"/>
<sequence length="137" mass="15047">MASARQSNKFRILLMPFFATSHIGPVTDLAFHLAAARPDDVEATVAVTPANASIVQSALAPRVSHQATIKVATYPFPSVNGLPLGVENLSTVKAADAWRRRHRREADAARAGESYQRALAGPRHHRRTLLVKRRCHH</sequence>
<evidence type="ECO:0000313" key="1">
    <source>
        <dbReference type="EMBL" id="CAD6271684.1"/>
    </source>
</evidence>
<dbReference type="Gene3D" id="3.40.50.2000">
    <property type="entry name" value="Glycogen Phosphorylase B"/>
    <property type="match status" value="1"/>
</dbReference>
<comment type="caution">
    <text evidence="1">The sequence shown here is derived from an EMBL/GenBank/DDBJ whole genome shotgun (WGS) entry which is preliminary data.</text>
</comment>
<dbReference type="SUPFAM" id="SSF53756">
    <property type="entry name" value="UDP-Glycosyltransferase/glycogen phosphorylase"/>
    <property type="match status" value="1"/>
</dbReference>
<organism evidence="1 2">
    <name type="scientific">Miscanthus lutarioriparius</name>
    <dbReference type="NCBI Taxonomy" id="422564"/>
    <lineage>
        <taxon>Eukaryota</taxon>
        <taxon>Viridiplantae</taxon>
        <taxon>Streptophyta</taxon>
        <taxon>Embryophyta</taxon>
        <taxon>Tracheophyta</taxon>
        <taxon>Spermatophyta</taxon>
        <taxon>Magnoliopsida</taxon>
        <taxon>Liliopsida</taxon>
        <taxon>Poales</taxon>
        <taxon>Poaceae</taxon>
        <taxon>PACMAD clade</taxon>
        <taxon>Panicoideae</taxon>
        <taxon>Andropogonodae</taxon>
        <taxon>Andropogoneae</taxon>
        <taxon>Saccharinae</taxon>
        <taxon>Miscanthus</taxon>
    </lineage>
</organism>
<name>A0A811RPA7_9POAL</name>
<keyword evidence="2" id="KW-1185">Reference proteome</keyword>
<dbReference type="EMBL" id="CAJGYO010000016">
    <property type="protein sequence ID" value="CAD6271684.1"/>
    <property type="molecule type" value="Genomic_DNA"/>
</dbReference>
<gene>
    <name evidence="1" type="ORF">NCGR_LOCUS54970</name>
</gene>
<dbReference type="OrthoDB" id="694252at2759"/>
<protein>
    <submittedName>
        <fullName evidence="1">Uncharacterized protein</fullName>
    </submittedName>
</protein>
<evidence type="ECO:0000313" key="2">
    <source>
        <dbReference type="Proteomes" id="UP000604825"/>
    </source>
</evidence>